<comment type="caution">
    <text evidence="1">The sequence shown here is derived from an EMBL/GenBank/DDBJ whole genome shotgun (WGS) entry which is preliminary data.</text>
</comment>
<proteinExistence type="predicted"/>
<accession>A0A3E3DI47</accession>
<organism evidence="1 2">
    <name type="scientific">Hungatella hathewayi</name>
    <dbReference type="NCBI Taxonomy" id="154046"/>
    <lineage>
        <taxon>Bacteria</taxon>
        <taxon>Bacillati</taxon>
        <taxon>Bacillota</taxon>
        <taxon>Clostridia</taxon>
        <taxon>Lachnospirales</taxon>
        <taxon>Lachnospiraceae</taxon>
        <taxon>Hungatella</taxon>
    </lineage>
</organism>
<dbReference type="RefSeq" id="WP_006567837.1">
    <property type="nucleotide sequence ID" value="NZ_QTJW01000013.1"/>
</dbReference>
<dbReference type="EMBL" id="QTJW01000013">
    <property type="protein sequence ID" value="RGD68964.1"/>
    <property type="molecule type" value="Genomic_DNA"/>
</dbReference>
<sequence>MDKKSFEYGGYHFYPLRTFEDKDGDFMERACKLRDDRELGMTSTDEPWRKYAYDYEAFYKAAGGKKYDIFLCEENRRQYVPCGHGLQEFVNAPIKSKNNRAVR</sequence>
<dbReference type="Proteomes" id="UP000261023">
    <property type="component" value="Unassembled WGS sequence"/>
</dbReference>
<dbReference type="OrthoDB" id="9810482at2"/>
<protein>
    <submittedName>
        <fullName evidence="1">Uncharacterized protein</fullName>
    </submittedName>
</protein>
<reference evidence="1 2" key="1">
    <citation type="submission" date="2018-08" db="EMBL/GenBank/DDBJ databases">
        <title>A genome reference for cultivated species of the human gut microbiota.</title>
        <authorList>
            <person name="Zou Y."/>
            <person name="Xue W."/>
            <person name="Luo G."/>
        </authorList>
    </citation>
    <scope>NUCLEOTIDE SEQUENCE [LARGE SCALE GENOMIC DNA]</scope>
    <source>
        <strain evidence="1 2">AF19-13AC</strain>
    </source>
</reference>
<name>A0A3E3DI47_9FIRM</name>
<evidence type="ECO:0000313" key="2">
    <source>
        <dbReference type="Proteomes" id="UP000261023"/>
    </source>
</evidence>
<gene>
    <name evidence="1" type="ORF">DWX31_19535</name>
</gene>
<evidence type="ECO:0000313" key="1">
    <source>
        <dbReference type="EMBL" id="RGD68964.1"/>
    </source>
</evidence>
<dbReference type="AlphaFoldDB" id="A0A3E3DI47"/>